<evidence type="ECO:0000256" key="3">
    <source>
        <dbReference type="ARBA" id="ARBA00022676"/>
    </source>
</evidence>
<gene>
    <name evidence="7" type="ORF">SAMN02746098_01470</name>
</gene>
<comment type="similarity">
    <text evidence="2">Belongs to the glycosyltransferase 28 family.</text>
</comment>
<dbReference type="AlphaFoldDB" id="A0A1M5W650"/>
<organism evidence="7 8">
    <name type="scientific">Desulfosporosinus lacus DSM 15449</name>
    <dbReference type="NCBI Taxonomy" id="1121420"/>
    <lineage>
        <taxon>Bacteria</taxon>
        <taxon>Bacillati</taxon>
        <taxon>Bacillota</taxon>
        <taxon>Clostridia</taxon>
        <taxon>Eubacteriales</taxon>
        <taxon>Desulfitobacteriaceae</taxon>
        <taxon>Desulfosporosinus</taxon>
    </lineage>
</organism>
<accession>A0A1M5W650</accession>
<evidence type="ECO:0000259" key="5">
    <source>
        <dbReference type="Pfam" id="PF04101"/>
    </source>
</evidence>
<evidence type="ECO:0000313" key="8">
    <source>
        <dbReference type="Proteomes" id="UP000183954"/>
    </source>
</evidence>
<keyword evidence="4 7" id="KW-0808">Transferase</keyword>
<proteinExistence type="inferred from homology"/>
<dbReference type="SUPFAM" id="SSF53756">
    <property type="entry name" value="UDP-Glycosyltransferase/glycogen phosphorylase"/>
    <property type="match status" value="1"/>
</dbReference>
<evidence type="ECO:0000256" key="4">
    <source>
        <dbReference type="ARBA" id="ARBA00022679"/>
    </source>
</evidence>
<dbReference type="PANTHER" id="PTHR43025">
    <property type="entry name" value="MONOGALACTOSYLDIACYLGLYCEROL SYNTHASE"/>
    <property type="match status" value="1"/>
</dbReference>
<dbReference type="OrthoDB" id="9815663at2"/>
<dbReference type="EMBL" id="FQXJ01000005">
    <property type="protein sequence ID" value="SHH82908.1"/>
    <property type="molecule type" value="Genomic_DNA"/>
</dbReference>
<dbReference type="Proteomes" id="UP000183954">
    <property type="component" value="Unassembled WGS sequence"/>
</dbReference>
<evidence type="ECO:0000256" key="1">
    <source>
        <dbReference type="ARBA" id="ARBA00004370"/>
    </source>
</evidence>
<evidence type="ECO:0000313" key="7">
    <source>
        <dbReference type="EMBL" id="SHH82908.1"/>
    </source>
</evidence>
<keyword evidence="8" id="KW-1185">Reference proteome</keyword>
<dbReference type="InterPro" id="IPR007235">
    <property type="entry name" value="Glyco_trans_28_C"/>
</dbReference>
<dbReference type="GO" id="GO:0016758">
    <property type="term" value="F:hexosyltransferase activity"/>
    <property type="evidence" value="ECO:0007669"/>
    <property type="project" value="InterPro"/>
</dbReference>
<dbReference type="InterPro" id="IPR009695">
    <property type="entry name" value="Diacylglyc_glucosyltr_N"/>
</dbReference>
<dbReference type="PANTHER" id="PTHR43025:SF3">
    <property type="entry name" value="MONOGALACTOSYLDIACYLGLYCEROL SYNTHASE 1, CHLOROPLASTIC"/>
    <property type="match status" value="1"/>
</dbReference>
<dbReference type="STRING" id="1121420.SAMN02746098_01470"/>
<dbReference type="GO" id="GO:0016020">
    <property type="term" value="C:membrane"/>
    <property type="evidence" value="ECO:0007669"/>
    <property type="project" value="UniProtKB-SubCell"/>
</dbReference>
<feature type="domain" description="Diacylglycerol glucosyltransferase N-terminal" evidence="6">
    <location>
        <begin position="17"/>
        <end position="182"/>
    </location>
</feature>
<reference evidence="8" key="1">
    <citation type="submission" date="2016-11" db="EMBL/GenBank/DDBJ databases">
        <authorList>
            <person name="Varghese N."/>
            <person name="Submissions S."/>
        </authorList>
    </citation>
    <scope>NUCLEOTIDE SEQUENCE [LARGE SCALE GENOMIC DNA]</scope>
    <source>
        <strain evidence="8">DSM 15449</strain>
    </source>
</reference>
<dbReference type="InterPro" id="IPR050519">
    <property type="entry name" value="Glycosyltransf_28_UgtP"/>
</dbReference>
<dbReference type="RefSeq" id="WP_073028987.1">
    <property type="nucleotide sequence ID" value="NZ_FQXJ01000005.1"/>
</dbReference>
<dbReference type="Pfam" id="PF04101">
    <property type="entry name" value="Glyco_tran_28_C"/>
    <property type="match status" value="1"/>
</dbReference>
<sequence length="383" mass="42930">MRQIRVLVFSAGFGNGHFRAAEAVIEGIQIKAPSAKIIHLDFGDFLSKRFNTMAKNVYMEMIKHTPKLWGKFYDKTAKFHPDSMIQRFLKQLGRKDFVNYIQAFAPDLIVCTYPTVSSILAQLRLEQILQVPVITVITDYTVHSHWVHPGVDRYMVACEEVKESLVSLGIRERSILVTGIPVSPKFESQMDREYIISELGLNPHVPIFLVMGGAYESLKSTKRICHRLANSLVPVQSIIVCGKNDKLYDSLGEVIEQSPNPMIRLGYVHNIEELMSISTLIITKAGGLTVSEALTKHLPLVIYKAIPGQEEANADFLLRLGAGNVANTEQDLYRLLKGYLTNPKEIAEMREKAASSLKGQSAERTAEAIFEILLEAKKDLIIC</sequence>
<comment type="subcellular location">
    <subcellularLocation>
        <location evidence="1">Membrane</location>
    </subcellularLocation>
</comment>
<dbReference type="Gene3D" id="3.40.50.2000">
    <property type="entry name" value="Glycogen Phosphorylase B"/>
    <property type="match status" value="1"/>
</dbReference>
<name>A0A1M5W650_9FIRM</name>
<dbReference type="Pfam" id="PF06925">
    <property type="entry name" value="MGDG_synth"/>
    <property type="match status" value="1"/>
</dbReference>
<dbReference type="GO" id="GO:0009247">
    <property type="term" value="P:glycolipid biosynthetic process"/>
    <property type="evidence" value="ECO:0007669"/>
    <property type="project" value="InterPro"/>
</dbReference>
<feature type="domain" description="Glycosyl transferase family 28 C-terminal" evidence="5">
    <location>
        <begin position="234"/>
        <end position="353"/>
    </location>
</feature>
<protein>
    <submittedName>
        <fullName evidence="7">Processive 1,2-diacylglycerol beta-glucosyltransferase</fullName>
    </submittedName>
</protein>
<evidence type="ECO:0000256" key="2">
    <source>
        <dbReference type="ARBA" id="ARBA00006962"/>
    </source>
</evidence>
<keyword evidence="3" id="KW-0328">Glycosyltransferase</keyword>
<evidence type="ECO:0000259" key="6">
    <source>
        <dbReference type="Pfam" id="PF06925"/>
    </source>
</evidence>